<name>A0A8H6YUA9_9AGAR</name>
<dbReference type="Gene3D" id="3.80.10.10">
    <property type="entry name" value="Ribonuclease Inhibitor"/>
    <property type="match status" value="1"/>
</dbReference>
<organism evidence="1 2">
    <name type="scientific">Mycena sanguinolenta</name>
    <dbReference type="NCBI Taxonomy" id="230812"/>
    <lineage>
        <taxon>Eukaryota</taxon>
        <taxon>Fungi</taxon>
        <taxon>Dikarya</taxon>
        <taxon>Basidiomycota</taxon>
        <taxon>Agaricomycotina</taxon>
        <taxon>Agaricomycetes</taxon>
        <taxon>Agaricomycetidae</taxon>
        <taxon>Agaricales</taxon>
        <taxon>Marasmiineae</taxon>
        <taxon>Mycenaceae</taxon>
        <taxon>Mycena</taxon>
    </lineage>
</organism>
<proteinExistence type="predicted"/>
<evidence type="ECO:0008006" key="3">
    <source>
        <dbReference type="Google" id="ProtNLM"/>
    </source>
</evidence>
<evidence type="ECO:0000313" key="1">
    <source>
        <dbReference type="EMBL" id="KAF7364010.1"/>
    </source>
</evidence>
<comment type="caution">
    <text evidence="1">The sequence shown here is derived from an EMBL/GenBank/DDBJ whole genome shotgun (WGS) entry which is preliminary data.</text>
</comment>
<evidence type="ECO:0000313" key="2">
    <source>
        <dbReference type="Proteomes" id="UP000623467"/>
    </source>
</evidence>
<reference evidence="1" key="1">
    <citation type="submission" date="2020-05" db="EMBL/GenBank/DDBJ databases">
        <title>Mycena genomes resolve the evolution of fungal bioluminescence.</title>
        <authorList>
            <person name="Tsai I.J."/>
        </authorList>
    </citation>
    <scope>NUCLEOTIDE SEQUENCE</scope>
    <source>
        <strain evidence="1">160909Yilan</strain>
    </source>
</reference>
<sequence length="358" mass="40246">MFNPLHVQELLECCLQFLRDSQSDLKSCALVCRAWVYAAQTQLFSHLDIFNSMVDQHLRILQLSEISQSPHILALVIRLDINLHYLKSESFLASIAQFTRLRRVRISGHSVESTSGTRMLAIRALLGLSTVQHAEVCCTFPSPAAFLRIWDGCSENITHLELGGVRVNDFEYDWASAPASSRSPKIQLACLRVWHGDFILPWLSSDACPFAFSQVTDLTLTMLKLNLINWRAFQPHIIKRLEFGFVASTQKPIDLAPFTRLHHLAFQAHGLPSLEILSATLASIPPANPISRIFIDCRALADYNRRDVLRQIDDLIASMLRMLSELVQVELLTTSGNLEVSKEAMPKLDGLSLLTVKS</sequence>
<dbReference type="EMBL" id="JACAZH010000007">
    <property type="protein sequence ID" value="KAF7364010.1"/>
    <property type="molecule type" value="Genomic_DNA"/>
</dbReference>
<dbReference type="Proteomes" id="UP000623467">
    <property type="component" value="Unassembled WGS sequence"/>
</dbReference>
<gene>
    <name evidence="1" type="ORF">MSAN_01059700</name>
</gene>
<keyword evidence="2" id="KW-1185">Reference proteome</keyword>
<dbReference type="AlphaFoldDB" id="A0A8H6YUA9"/>
<protein>
    <recommendedName>
        <fullName evidence="3">F-box domain-containing protein</fullName>
    </recommendedName>
</protein>
<dbReference type="OrthoDB" id="2788229at2759"/>
<dbReference type="InterPro" id="IPR032675">
    <property type="entry name" value="LRR_dom_sf"/>
</dbReference>
<accession>A0A8H6YUA9</accession>